<name>A0A5A7NMH3_9MICC</name>
<dbReference type="Gene3D" id="3.40.30.10">
    <property type="entry name" value="Glutaredoxin"/>
    <property type="match status" value="1"/>
</dbReference>
<sequence length="199" mass="21154">MVPAPQAKVPAPQARVPVPGPRYDAGPAEGAAVAAGARPQPGDAVPEFLLENQYGERLGPGREGGLGEGDYFVVFFPFAFSRVCTGELEALEALRPELQSRGVRILAVSVDHKYALRAYAQELGLGFDLLADFWPHGATATAFGCFDAVRGMATRSTFLVSGGRVAARFATPVGQGRDPEDYRRAVERLRAGDRPGAPD</sequence>
<accession>A0A5A7NMH3</accession>
<comment type="caution">
    <text evidence="3">The sequence shown here is derived from an EMBL/GenBank/DDBJ whole genome shotgun (WGS) entry which is preliminary data.</text>
</comment>
<evidence type="ECO:0000313" key="4">
    <source>
        <dbReference type="Proteomes" id="UP000325307"/>
    </source>
</evidence>
<dbReference type="Proteomes" id="UP000325307">
    <property type="component" value="Unassembled WGS sequence"/>
</dbReference>
<dbReference type="Pfam" id="PF00578">
    <property type="entry name" value="AhpC-TSA"/>
    <property type="match status" value="1"/>
</dbReference>
<dbReference type="InterPro" id="IPR036249">
    <property type="entry name" value="Thioredoxin-like_sf"/>
</dbReference>
<evidence type="ECO:0000256" key="1">
    <source>
        <dbReference type="SAM" id="MobiDB-lite"/>
    </source>
</evidence>
<keyword evidence="4" id="KW-1185">Reference proteome</keyword>
<dbReference type="GO" id="GO:0016491">
    <property type="term" value="F:oxidoreductase activity"/>
    <property type="evidence" value="ECO:0007669"/>
    <property type="project" value="InterPro"/>
</dbReference>
<protein>
    <recommendedName>
        <fullName evidence="2">Thioredoxin domain-containing protein</fullName>
    </recommendedName>
</protein>
<reference evidence="3 4" key="1">
    <citation type="submission" date="2019-09" db="EMBL/GenBank/DDBJ databases">
        <title>Arthrobacter zafarii sp. nov., a moderately thermotolerant and halotolerant actinobacterium isolated from Cholistan desert soil of Pakistan.</title>
        <authorList>
            <person name="Amin A."/>
            <person name="Ahmed I."/>
            <person name="Khalid N."/>
            <person name="Schumann P."/>
            <person name="Busse H.J."/>
            <person name="Khan I.U."/>
            <person name="Li S."/>
            <person name="Li W.J."/>
        </authorList>
    </citation>
    <scope>NUCLEOTIDE SEQUENCE [LARGE SCALE GENOMIC DNA]</scope>
    <source>
        <strain evidence="3 4">NCCP-1664</strain>
    </source>
</reference>
<proteinExistence type="predicted"/>
<dbReference type="InterPro" id="IPR013766">
    <property type="entry name" value="Thioredoxin_domain"/>
</dbReference>
<feature type="domain" description="Thioredoxin" evidence="2">
    <location>
        <begin position="39"/>
        <end position="191"/>
    </location>
</feature>
<evidence type="ECO:0000313" key="3">
    <source>
        <dbReference type="EMBL" id="GER21970.1"/>
    </source>
</evidence>
<dbReference type="EMBL" id="BKDJ01000001">
    <property type="protein sequence ID" value="GER21970.1"/>
    <property type="molecule type" value="Genomic_DNA"/>
</dbReference>
<dbReference type="SUPFAM" id="SSF52833">
    <property type="entry name" value="Thioredoxin-like"/>
    <property type="match status" value="1"/>
</dbReference>
<gene>
    <name evidence="3" type="ORF">NCCP1664_04670</name>
</gene>
<organism evidence="3 4">
    <name type="scientific">Zafaria cholistanensis</name>
    <dbReference type="NCBI Taxonomy" id="1682741"/>
    <lineage>
        <taxon>Bacteria</taxon>
        <taxon>Bacillati</taxon>
        <taxon>Actinomycetota</taxon>
        <taxon>Actinomycetes</taxon>
        <taxon>Micrococcales</taxon>
        <taxon>Micrococcaceae</taxon>
        <taxon>Zafaria</taxon>
    </lineage>
</organism>
<dbReference type="InterPro" id="IPR000866">
    <property type="entry name" value="AhpC/TSA"/>
</dbReference>
<dbReference type="PROSITE" id="PS51352">
    <property type="entry name" value="THIOREDOXIN_2"/>
    <property type="match status" value="1"/>
</dbReference>
<feature type="region of interest" description="Disordered" evidence="1">
    <location>
        <begin position="1"/>
        <end position="22"/>
    </location>
</feature>
<evidence type="ECO:0000259" key="2">
    <source>
        <dbReference type="PROSITE" id="PS51352"/>
    </source>
</evidence>
<dbReference type="GO" id="GO:0016209">
    <property type="term" value="F:antioxidant activity"/>
    <property type="evidence" value="ECO:0007669"/>
    <property type="project" value="InterPro"/>
</dbReference>
<dbReference type="AlphaFoldDB" id="A0A5A7NMH3"/>